<dbReference type="GO" id="GO:0006361">
    <property type="term" value="P:transcription initiation at RNA polymerase I promoter"/>
    <property type="evidence" value="ECO:0007669"/>
    <property type="project" value="InterPro"/>
</dbReference>
<proteinExistence type="inferred from homology"/>
<comment type="similarity">
    <text evidence="1">Belongs to the RRN3 family.</text>
</comment>
<dbReference type="OrthoDB" id="26970at2759"/>
<feature type="region of interest" description="Disordered" evidence="2">
    <location>
        <begin position="293"/>
        <end position="319"/>
    </location>
</feature>
<dbReference type="GO" id="GO:0003743">
    <property type="term" value="F:translation initiation factor activity"/>
    <property type="evidence" value="ECO:0007669"/>
    <property type="project" value="UniProtKB-KW"/>
</dbReference>
<feature type="region of interest" description="Disordered" evidence="2">
    <location>
        <begin position="621"/>
        <end position="681"/>
    </location>
</feature>
<evidence type="ECO:0000313" key="4">
    <source>
        <dbReference type="Proteomes" id="UP000799753"/>
    </source>
</evidence>
<dbReference type="PANTHER" id="PTHR12790:SF0">
    <property type="entry name" value="RNA POLYMERASE I-SPECIFIC TRANSCRIPTION INITIATION FACTOR RRN3-RELATED"/>
    <property type="match status" value="1"/>
</dbReference>
<feature type="region of interest" description="Disordered" evidence="2">
    <location>
        <begin position="1"/>
        <end position="47"/>
    </location>
</feature>
<dbReference type="EMBL" id="MU006812">
    <property type="protein sequence ID" value="KAF2634926.1"/>
    <property type="molecule type" value="Genomic_DNA"/>
</dbReference>
<dbReference type="GO" id="GO:0005634">
    <property type="term" value="C:nucleus"/>
    <property type="evidence" value="ECO:0007669"/>
    <property type="project" value="TreeGrafter"/>
</dbReference>
<feature type="compositionally biased region" description="Acidic residues" evidence="2">
    <location>
        <begin position="662"/>
        <end position="675"/>
    </location>
</feature>
<dbReference type="AlphaFoldDB" id="A0A6A6RI07"/>
<evidence type="ECO:0000313" key="3">
    <source>
        <dbReference type="EMBL" id="KAF2634926.1"/>
    </source>
</evidence>
<dbReference type="GO" id="GO:0001042">
    <property type="term" value="F:RNA polymerase I core binding"/>
    <property type="evidence" value="ECO:0007669"/>
    <property type="project" value="TreeGrafter"/>
</dbReference>
<keyword evidence="3" id="KW-0648">Protein biosynthesis</keyword>
<feature type="compositionally biased region" description="Acidic residues" evidence="2">
    <location>
        <begin position="293"/>
        <end position="305"/>
    </location>
</feature>
<feature type="compositionally biased region" description="Acidic residues" evidence="2">
    <location>
        <begin position="627"/>
        <end position="655"/>
    </location>
</feature>
<dbReference type="Proteomes" id="UP000799753">
    <property type="component" value="Unassembled WGS sequence"/>
</dbReference>
<feature type="compositionally biased region" description="Polar residues" evidence="2">
    <location>
        <begin position="1"/>
        <end position="11"/>
    </location>
</feature>
<sequence length="681" mass="77583">LNMVSLASTERLSGPVAPSVNSSLKRKQSDASPKSSDKIPSSQTKRRRVTFDPDIDVHILGSNEKSLELVEEEVRRALEKREAGDNTAYDHLLGLLTTRPTSSRALPSGELQKYLIALTSNVPLLDHKCKGLVHAIIDCHWVTRNEPFVHTYRHLIRSLLSVHPGFISSALAMLVEMFNELPSPAMRQRDDPAIEGVRIQNRIHDCLKSIVRQNPMSSTYLGSILSANFPFPTDTAKAHVQYIRNILRISEYCTEIKGEIMSLIMDKVVKIDVQIQVDIDDLDDDVEDRLLEDLEEDDEKDDSDNDSVSSEESLDAEEKHLKEVKESVTKLDNIMDILFSHYDSVLASNNRFEIDECFNSLVSQFSTIILPTYRSRHTQFLLFHYSQTSPDLMERFAGSCSHLAFDRGRPEIARISAAAYLASYIARGAHTSRELVRETFNLLGYHLENLRTSHESNCKGPDLRRYSSYYAIAQALIYAYCFRWRDLIVTPDDSIPTDEDIIYHEGDFEWYDSIQNILRRNIFCKLNPLKICSPSIVQQFARIAHHLRFLYVFPLMETNKRVRLSRAVGAYSDGIGVRDTALTMKKGEQGFLMDAYFPFDPYLLPRSKKWMQGDYNEWKSVPGMLEERDEEDDDEEEEDGEDGEDGEDDSADEESSLPRVEDDGDEDEDELDDGIGTDGSS</sequence>
<dbReference type="Pfam" id="PF05327">
    <property type="entry name" value="RRN3"/>
    <property type="match status" value="1"/>
</dbReference>
<gene>
    <name evidence="3" type="ORF">P280DRAFT_412753</name>
</gene>
<dbReference type="PANTHER" id="PTHR12790">
    <property type="entry name" value="TRANSCRIPTION INITIATION FACTOR IA RRN3"/>
    <property type="match status" value="1"/>
</dbReference>
<keyword evidence="3" id="KW-0396">Initiation factor</keyword>
<dbReference type="InterPro" id="IPR007991">
    <property type="entry name" value="RNA_pol_I_trans_ini_fac_RRN3"/>
</dbReference>
<dbReference type="GO" id="GO:0001181">
    <property type="term" value="F:RNA polymerase I general transcription initiation factor activity"/>
    <property type="evidence" value="ECO:0007669"/>
    <property type="project" value="InterPro"/>
</dbReference>
<reference evidence="3" key="1">
    <citation type="journal article" date="2020" name="Stud. Mycol.">
        <title>101 Dothideomycetes genomes: a test case for predicting lifestyles and emergence of pathogens.</title>
        <authorList>
            <person name="Haridas S."/>
            <person name="Albert R."/>
            <person name="Binder M."/>
            <person name="Bloem J."/>
            <person name="Labutti K."/>
            <person name="Salamov A."/>
            <person name="Andreopoulos B."/>
            <person name="Baker S."/>
            <person name="Barry K."/>
            <person name="Bills G."/>
            <person name="Bluhm B."/>
            <person name="Cannon C."/>
            <person name="Castanera R."/>
            <person name="Culley D."/>
            <person name="Daum C."/>
            <person name="Ezra D."/>
            <person name="Gonzalez J."/>
            <person name="Henrissat B."/>
            <person name="Kuo A."/>
            <person name="Liang C."/>
            <person name="Lipzen A."/>
            <person name="Lutzoni F."/>
            <person name="Magnuson J."/>
            <person name="Mondo S."/>
            <person name="Nolan M."/>
            <person name="Ohm R."/>
            <person name="Pangilinan J."/>
            <person name="Park H.-J."/>
            <person name="Ramirez L."/>
            <person name="Alfaro M."/>
            <person name="Sun H."/>
            <person name="Tritt A."/>
            <person name="Yoshinaga Y."/>
            <person name="Zwiers L.-H."/>
            <person name="Turgeon B."/>
            <person name="Goodwin S."/>
            <person name="Spatafora J."/>
            <person name="Crous P."/>
            <person name="Grigoriev I."/>
        </authorList>
    </citation>
    <scope>NUCLEOTIDE SEQUENCE</scope>
    <source>
        <strain evidence="3">CBS 473.64</strain>
    </source>
</reference>
<name>A0A6A6RI07_9PLEO</name>
<protein>
    <submittedName>
        <fullName evidence="3">RNA polymerase I-specific transcription initiation factor RRN3</fullName>
    </submittedName>
</protein>
<keyword evidence="4" id="KW-1185">Reference proteome</keyword>
<feature type="non-terminal residue" evidence="3">
    <location>
        <position position="1"/>
    </location>
</feature>
<feature type="compositionally biased region" description="Polar residues" evidence="2">
    <location>
        <begin position="30"/>
        <end position="43"/>
    </location>
</feature>
<evidence type="ECO:0000256" key="1">
    <source>
        <dbReference type="ARBA" id="ARBA00010098"/>
    </source>
</evidence>
<evidence type="ECO:0000256" key="2">
    <source>
        <dbReference type="SAM" id="MobiDB-lite"/>
    </source>
</evidence>
<accession>A0A6A6RI07</accession>
<organism evidence="3 4">
    <name type="scientific">Massarina eburnea CBS 473.64</name>
    <dbReference type="NCBI Taxonomy" id="1395130"/>
    <lineage>
        <taxon>Eukaryota</taxon>
        <taxon>Fungi</taxon>
        <taxon>Dikarya</taxon>
        <taxon>Ascomycota</taxon>
        <taxon>Pezizomycotina</taxon>
        <taxon>Dothideomycetes</taxon>
        <taxon>Pleosporomycetidae</taxon>
        <taxon>Pleosporales</taxon>
        <taxon>Massarineae</taxon>
        <taxon>Massarinaceae</taxon>
        <taxon>Massarina</taxon>
    </lineage>
</organism>